<evidence type="ECO:0000313" key="4">
    <source>
        <dbReference type="EMBL" id="MCI3270493.1"/>
    </source>
</evidence>
<proteinExistence type="predicted"/>
<dbReference type="PANTHER" id="PTHR45947">
    <property type="entry name" value="SULFOQUINOVOSYL TRANSFERASE SQD2"/>
    <property type="match status" value="1"/>
</dbReference>
<dbReference type="InterPro" id="IPR050194">
    <property type="entry name" value="Glycosyltransferase_grp1"/>
</dbReference>
<dbReference type="RefSeq" id="WP_242761606.1">
    <property type="nucleotide sequence ID" value="NZ_JALDAY010000002.1"/>
</dbReference>
<gene>
    <name evidence="4" type="ORF">MQP27_05110</name>
</gene>
<dbReference type="Proteomes" id="UP001165269">
    <property type="component" value="Unassembled WGS sequence"/>
</dbReference>
<reference evidence="4" key="1">
    <citation type="submission" date="2022-03" db="EMBL/GenBank/DDBJ databases">
        <title>Streptomyces 7R015 and 7R016 isolated from Barleria lupulina in Thailand.</title>
        <authorList>
            <person name="Kanchanasin P."/>
            <person name="Phongsopitanun W."/>
            <person name="Tanasupawat S."/>
        </authorList>
    </citation>
    <scope>NUCLEOTIDE SEQUENCE</scope>
    <source>
        <strain evidence="4">7R015</strain>
    </source>
</reference>
<sequence>MRGRTVLHIAQSSEGGVATVVADLAGGQRARGDRVVVACVPGSRLAASAARAGVEVVPWRAVSAPGRSTPAEVAGVRRIVAAVRPDLVHLHSSKAGLAGRLALRGRLPTVFQPHAWSFFAAERGSPLHWASVRWERAGSRWAHRLVCVSEAERADGEAVGVRARYTVVPNGVDLAHFGAARDAERHAARAGLGVDESTPLAVCVGRLHRQKGQDLLLTAWPDIERRVPGARLALVGDGPARAPLEQRAPATVRFAGDVADPRDWYLAADLVVLPSRWEGMALAPLEAMACSCPVIVSDVPGARESLPPGYAPTGLVPPGDTRALADAVAALLADREGCRSLGKLARAHVCEQHGVQRVVERMDAVYEAAHRDWRRGRSRPGRAADH</sequence>
<dbReference type="Pfam" id="PF13439">
    <property type="entry name" value="Glyco_transf_4"/>
    <property type="match status" value="1"/>
</dbReference>
<evidence type="ECO:0000256" key="1">
    <source>
        <dbReference type="ARBA" id="ARBA00022676"/>
    </source>
</evidence>
<keyword evidence="5" id="KW-1185">Reference proteome</keyword>
<comment type="caution">
    <text evidence="4">The sequence shown here is derived from an EMBL/GenBank/DDBJ whole genome shotgun (WGS) entry which is preliminary data.</text>
</comment>
<dbReference type="GO" id="GO:0016757">
    <property type="term" value="F:glycosyltransferase activity"/>
    <property type="evidence" value="ECO:0007669"/>
    <property type="project" value="UniProtKB-KW"/>
</dbReference>
<dbReference type="SUPFAM" id="SSF53756">
    <property type="entry name" value="UDP-Glycosyltransferase/glycogen phosphorylase"/>
    <property type="match status" value="1"/>
</dbReference>
<evidence type="ECO:0000259" key="3">
    <source>
        <dbReference type="Pfam" id="PF13439"/>
    </source>
</evidence>
<name>A0ABS9XZU1_9ACTN</name>
<dbReference type="PANTHER" id="PTHR45947:SF3">
    <property type="entry name" value="SULFOQUINOVOSYL TRANSFERASE SQD2"/>
    <property type="match status" value="1"/>
</dbReference>
<keyword evidence="1 4" id="KW-0328">Glycosyltransferase</keyword>
<keyword evidence="2 4" id="KW-0808">Transferase</keyword>
<dbReference type="Gene3D" id="3.40.50.2000">
    <property type="entry name" value="Glycogen Phosphorylase B"/>
    <property type="match status" value="2"/>
</dbReference>
<evidence type="ECO:0000313" key="5">
    <source>
        <dbReference type="Proteomes" id="UP001165269"/>
    </source>
</evidence>
<feature type="domain" description="Glycosyltransferase subfamily 4-like N-terminal" evidence="3">
    <location>
        <begin position="15"/>
        <end position="175"/>
    </location>
</feature>
<dbReference type="EMBL" id="JALDAY010000002">
    <property type="protein sequence ID" value="MCI3270493.1"/>
    <property type="molecule type" value="Genomic_DNA"/>
</dbReference>
<protein>
    <submittedName>
        <fullName evidence="4">Glycosyltransferase</fullName>
        <ecNumber evidence="4">2.4.-.-</ecNumber>
    </submittedName>
</protein>
<accession>A0ABS9XZU1</accession>
<dbReference type="InterPro" id="IPR028098">
    <property type="entry name" value="Glyco_trans_4-like_N"/>
</dbReference>
<dbReference type="Pfam" id="PF13692">
    <property type="entry name" value="Glyco_trans_1_4"/>
    <property type="match status" value="1"/>
</dbReference>
<dbReference type="EC" id="2.4.-.-" evidence="4"/>
<organism evidence="4 5">
    <name type="scientific">Streptomyces cylindrosporus</name>
    <dbReference type="NCBI Taxonomy" id="2927583"/>
    <lineage>
        <taxon>Bacteria</taxon>
        <taxon>Bacillati</taxon>
        <taxon>Actinomycetota</taxon>
        <taxon>Actinomycetes</taxon>
        <taxon>Kitasatosporales</taxon>
        <taxon>Streptomycetaceae</taxon>
        <taxon>Streptomyces</taxon>
    </lineage>
</organism>
<evidence type="ECO:0000256" key="2">
    <source>
        <dbReference type="ARBA" id="ARBA00022679"/>
    </source>
</evidence>